<name>A0ABY8UPP1_TETOB</name>
<accession>A0ABY8UPP1</accession>
<dbReference type="EMBL" id="CP126223">
    <property type="protein sequence ID" value="WIA23232.1"/>
    <property type="molecule type" value="Genomic_DNA"/>
</dbReference>
<evidence type="ECO:0000313" key="1">
    <source>
        <dbReference type="EMBL" id="WIA23232.1"/>
    </source>
</evidence>
<gene>
    <name evidence="1" type="ORF">OEZ85_000005</name>
</gene>
<evidence type="ECO:0000313" key="2">
    <source>
        <dbReference type="Proteomes" id="UP001244341"/>
    </source>
</evidence>
<protein>
    <submittedName>
        <fullName evidence="1">Uncharacterized protein</fullName>
    </submittedName>
</protein>
<reference evidence="1 2" key="1">
    <citation type="submission" date="2023-05" db="EMBL/GenBank/DDBJ databases">
        <title>A 100% complete, gapless, phased diploid assembly of the Scenedesmus obliquus UTEX 3031 genome.</title>
        <authorList>
            <person name="Biondi T.C."/>
            <person name="Hanschen E.R."/>
            <person name="Kwon T."/>
            <person name="Eng W."/>
            <person name="Kruse C.P.S."/>
            <person name="Koehler S.I."/>
            <person name="Kunde Y."/>
            <person name="Gleasner C.D."/>
            <person name="You Mak K.T."/>
            <person name="Polle J."/>
            <person name="Hovde B.T."/>
            <person name="Starkenburg S.R."/>
        </authorList>
    </citation>
    <scope>NUCLEOTIDE SEQUENCE [LARGE SCALE GENOMIC DNA]</scope>
    <source>
        <strain evidence="1 2">DOE0152z</strain>
    </source>
</reference>
<keyword evidence="2" id="KW-1185">Reference proteome</keyword>
<sequence length="86" mass="9560">MIVQGFTTILIQNHQQRSLRQAIKSPEPTPCSLPTPSICQPATHSTTCQVIAFLEQQQAKPRSRPSPAASYDVKAYLNQLQQAIQE</sequence>
<organism evidence="1 2">
    <name type="scientific">Tetradesmus obliquus</name>
    <name type="common">Green alga</name>
    <name type="synonym">Acutodesmus obliquus</name>
    <dbReference type="NCBI Taxonomy" id="3088"/>
    <lineage>
        <taxon>Eukaryota</taxon>
        <taxon>Viridiplantae</taxon>
        <taxon>Chlorophyta</taxon>
        <taxon>core chlorophytes</taxon>
        <taxon>Chlorophyceae</taxon>
        <taxon>CS clade</taxon>
        <taxon>Sphaeropleales</taxon>
        <taxon>Scenedesmaceae</taxon>
        <taxon>Tetradesmus</taxon>
    </lineage>
</organism>
<proteinExistence type="predicted"/>
<dbReference type="Proteomes" id="UP001244341">
    <property type="component" value="Chromosome 16b"/>
</dbReference>